<reference evidence="5 6" key="1">
    <citation type="submission" date="2021-01" db="EMBL/GenBank/DDBJ databases">
        <title>Streptomyces acididurans sp. nov., isolated from a peat swamp forest soil.</title>
        <authorList>
            <person name="Chantavorakit T."/>
            <person name="Duangmal K."/>
        </authorList>
    </citation>
    <scope>NUCLEOTIDE SEQUENCE [LARGE SCALE GENOMIC DNA]</scope>
    <source>
        <strain evidence="5 6">KK5PA1</strain>
    </source>
</reference>
<comment type="caution">
    <text evidence="5">The sequence shown here is derived from an EMBL/GenBank/DDBJ whole genome shotgun (WGS) entry which is preliminary data.</text>
</comment>
<protein>
    <submittedName>
        <fullName evidence="5">Phage tail tape measure protein</fullName>
    </submittedName>
</protein>
<evidence type="ECO:0000256" key="1">
    <source>
        <dbReference type="ARBA" id="ARBA00022612"/>
    </source>
</evidence>
<feature type="transmembrane region" description="Helical" evidence="3">
    <location>
        <begin position="594"/>
        <end position="618"/>
    </location>
</feature>
<evidence type="ECO:0000256" key="3">
    <source>
        <dbReference type="SAM" id="Phobius"/>
    </source>
</evidence>
<keyword evidence="3" id="KW-1133">Transmembrane helix</keyword>
<dbReference type="EMBL" id="JADKYB010000004">
    <property type="protein sequence ID" value="MBM9504520.1"/>
    <property type="molecule type" value="Genomic_DNA"/>
</dbReference>
<keyword evidence="3" id="KW-0472">Membrane</keyword>
<feature type="transmembrane region" description="Helical" evidence="3">
    <location>
        <begin position="454"/>
        <end position="473"/>
    </location>
</feature>
<organism evidence="5 6">
    <name type="scientific">Actinacidiphila acididurans</name>
    <dbReference type="NCBI Taxonomy" id="2784346"/>
    <lineage>
        <taxon>Bacteria</taxon>
        <taxon>Bacillati</taxon>
        <taxon>Actinomycetota</taxon>
        <taxon>Actinomycetes</taxon>
        <taxon>Kitasatosporales</taxon>
        <taxon>Streptomycetaceae</taxon>
        <taxon>Actinacidiphila</taxon>
    </lineage>
</organism>
<dbReference type="PANTHER" id="PTHR37813">
    <property type="entry name" value="FELS-2 PROPHAGE PROTEIN"/>
    <property type="match status" value="1"/>
</dbReference>
<keyword evidence="3" id="KW-0812">Transmembrane</keyword>
<dbReference type="Proteomes" id="UP000749040">
    <property type="component" value="Unassembled WGS sequence"/>
</dbReference>
<sequence>MSSLPPVFIEFLGSASGFHATARGVRTELAAVEREGGGNMARLGAVSKAALAGIGVAAGVAVAKTVHMAADFQQQMVRVRTGAGELAKNMATVSRGVLQMAGEVGQSTEQLTAGLYTTESAGYHGADALKVLETAAKGAKVGNAELATVTDAATTALNAYHLKASDVTAVMNALVATEASGKTNMEALAGSMASILPVASAAHVGLYEVLGAMATMTAQGTSADVAATYLRQTIGQLSNPTAKAAQTMRGLGLDANKVALNLGKRGLASTFDMLTTAIEKKMGPSGTVLISTLQKASKHTSEYQKTLAGLSGSQKTYIGALATMVGGTKSMMGALELTGAHSKTFAADVDTITSHVRQGGKEVEGWSDVQGTFNQKMAEVKGSLQAVGIEIGTVLLPYATQAVGIFAQGVAWMTRNRTAAIALGGAVGGILAIGLVAAAVAAVEFTGALLANPITWIVIGIMAVVAGLALLVTHWRQTTAWIRANIPGLAHFFTSAWRTALALWHVLWSNATKAVQVLVKWFDRNVLVWLRARVGELVKWWHAHSQELAQVWAAVWTLITTYVSVAWRAIRAWLSVLMDTWRVVWAVIGDATKLAWSVISGVITYGMHMIENVVGLILDIITGRWSRVWGDLKKLATQAITDLVSVLGKLVSGFGTLLYDAGKELIRGFINGIKSMGHAVTGAVSDVAHGAVHSVTKILDIGSPSRVFHAIGVFVAEGFIQGLTGSQAKVASAARRMAELLYEAFGPKKQRGLQALVRRDGVELEQLAKQRDTIATRLKAANSRLAGLQKEWTDTRNNVAQGIMQGVSLVTQAGDNGLPLSAADVVNNMRAQVQSDDQFAANLQRLRKMGLRSDLIQQLADAGVDQGGETAQALSTASRAQIKQLNASQKQLLSSANATGSTVADAMYGAGIKSAQGLVRGLESQESNIKKMMLRIAKSMQTAIKDALHIHSPSQVFHEIGQWIASGLANGIDAGRSLAAGASVRLAQAVTGTAAPRLSLAGAGAGAPVVHHVHIEVHGSVRTDRDLRDVVQQEMLRFGGRNPATWPAYSR</sequence>
<keyword evidence="2" id="KW-0175">Coiled coil</keyword>
<keyword evidence="1" id="KW-1188">Viral release from host cell</keyword>
<feature type="transmembrane region" description="Helical" evidence="3">
    <location>
        <begin position="420"/>
        <end position="442"/>
    </location>
</feature>
<evidence type="ECO:0000256" key="2">
    <source>
        <dbReference type="SAM" id="Coils"/>
    </source>
</evidence>
<gene>
    <name evidence="5" type="ORF">ITX44_08225</name>
</gene>
<keyword evidence="6" id="KW-1185">Reference proteome</keyword>
<feature type="transmembrane region" description="Helical" evidence="3">
    <location>
        <begin position="395"/>
        <end position="413"/>
    </location>
</feature>
<dbReference type="PANTHER" id="PTHR37813:SF1">
    <property type="entry name" value="FELS-2 PROPHAGE PROTEIN"/>
    <property type="match status" value="1"/>
</dbReference>
<name>A0ABS2TMF2_9ACTN</name>
<evidence type="ECO:0000259" key="4">
    <source>
        <dbReference type="Pfam" id="PF10145"/>
    </source>
</evidence>
<feature type="transmembrane region" description="Helical" evidence="3">
    <location>
        <begin position="551"/>
        <end position="574"/>
    </location>
</feature>
<accession>A0ABS2TMF2</accession>
<evidence type="ECO:0000313" key="5">
    <source>
        <dbReference type="EMBL" id="MBM9504520.1"/>
    </source>
</evidence>
<feature type="coiled-coil region" evidence="2">
    <location>
        <begin position="764"/>
        <end position="791"/>
    </location>
</feature>
<evidence type="ECO:0000313" key="6">
    <source>
        <dbReference type="Proteomes" id="UP000749040"/>
    </source>
</evidence>
<dbReference type="InterPro" id="IPR010090">
    <property type="entry name" value="Phage_tape_meas"/>
</dbReference>
<proteinExistence type="predicted"/>
<dbReference type="Pfam" id="PF10145">
    <property type="entry name" value="PhageMin_Tail"/>
    <property type="match status" value="1"/>
</dbReference>
<dbReference type="NCBIfam" id="TIGR01760">
    <property type="entry name" value="tape_meas_TP901"/>
    <property type="match status" value="1"/>
</dbReference>
<feature type="domain" description="Phage tail tape measure protein" evidence="4">
    <location>
        <begin position="99"/>
        <end position="281"/>
    </location>
</feature>